<dbReference type="EMBL" id="FN554974">
    <property type="protein sequence ID" value="CBH17584.1"/>
    <property type="molecule type" value="Genomic_DNA"/>
</dbReference>
<dbReference type="KEGG" id="tbg:TbgDal_XI7020"/>
<gene>
    <name evidence="1" type="ORF">TbgDal_XI7020</name>
</gene>
<dbReference type="Proteomes" id="UP000002316">
    <property type="component" value="Chromosome 11"/>
</dbReference>
<accession>D0A7D3</accession>
<sequence>MLLTNAVLQGTIPHIFEGTRIVPSFDTNHTNERDSKHLEMANYCQIVFVQLQSHHPLDTTTGCDSWKEFLSTAAHRHSNDIFRIPFILLPDTREIRGKEK</sequence>
<dbReference type="GeneID" id="23867722"/>
<evidence type="ECO:0000313" key="1">
    <source>
        <dbReference type="EMBL" id="CBH17584.1"/>
    </source>
</evidence>
<name>D0A7D3_TRYB9</name>
<proteinExistence type="predicted"/>
<protein>
    <submittedName>
        <fullName evidence="1">Uncharacterized protein</fullName>
    </submittedName>
</protein>
<dbReference type="AlphaFoldDB" id="D0A7D3"/>
<reference evidence="2" key="1">
    <citation type="journal article" date="2010" name="PLoS Negl. Trop. Dis.">
        <title>The genome sequence of Trypanosoma brucei gambiense, causative agent of chronic human african trypanosomiasis.</title>
        <authorList>
            <person name="Jackson A.P."/>
            <person name="Sanders M."/>
            <person name="Berry A."/>
            <person name="McQuillan J."/>
            <person name="Aslett M.A."/>
            <person name="Quail M.A."/>
            <person name="Chukualim B."/>
            <person name="Capewell P."/>
            <person name="MacLeod A."/>
            <person name="Melville S.E."/>
            <person name="Gibson W."/>
            <person name="Barry J.D."/>
            <person name="Berriman M."/>
            <person name="Hertz-Fowler C."/>
        </authorList>
    </citation>
    <scope>NUCLEOTIDE SEQUENCE [LARGE SCALE GENOMIC DNA]</scope>
    <source>
        <strain evidence="2">MHOM/CI/86/DAL972</strain>
    </source>
</reference>
<dbReference type="RefSeq" id="XP_011779848.1">
    <property type="nucleotide sequence ID" value="XM_011781546.1"/>
</dbReference>
<evidence type="ECO:0000313" key="2">
    <source>
        <dbReference type="Proteomes" id="UP000002316"/>
    </source>
</evidence>
<organism evidence="1 2">
    <name type="scientific">Trypanosoma brucei gambiense (strain MHOM/CI/86/DAL972)</name>
    <dbReference type="NCBI Taxonomy" id="679716"/>
    <lineage>
        <taxon>Eukaryota</taxon>
        <taxon>Discoba</taxon>
        <taxon>Euglenozoa</taxon>
        <taxon>Kinetoplastea</taxon>
        <taxon>Metakinetoplastina</taxon>
        <taxon>Trypanosomatida</taxon>
        <taxon>Trypanosomatidae</taxon>
        <taxon>Trypanosoma</taxon>
    </lineage>
</organism>